<reference evidence="2 3" key="1">
    <citation type="submission" date="2024-11" db="EMBL/GenBank/DDBJ databases">
        <title>A near-complete genome assembly of Cinchona calisaya.</title>
        <authorList>
            <person name="Lian D.C."/>
            <person name="Zhao X.W."/>
            <person name="Wei L."/>
        </authorList>
    </citation>
    <scope>NUCLEOTIDE SEQUENCE [LARGE SCALE GENOMIC DNA]</scope>
    <source>
        <tissue evidence="2">Nenye</tissue>
    </source>
</reference>
<dbReference type="SMART" id="SM00256">
    <property type="entry name" value="FBOX"/>
    <property type="match status" value="1"/>
</dbReference>
<feature type="domain" description="F-box" evidence="1">
    <location>
        <begin position="1"/>
        <end position="46"/>
    </location>
</feature>
<dbReference type="NCBIfam" id="TIGR01640">
    <property type="entry name" value="F_box_assoc_1"/>
    <property type="match status" value="1"/>
</dbReference>
<dbReference type="SUPFAM" id="SSF81383">
    <property type="entry name" value="F-box domain"/>
    <property type="match status" value="1"/>
</dbReference>
<organism evidence="2 3">
    <name type="scientific">Cinchona calisaya</name>
    <dbReference type="NCBI Taxonomy" id="153742"/>
    <lineage>
        <taxon>Eukaryota</taxon>
        <taxon>Viridiplantae</taxon>
        <taxon>Streptophyta</taxon>
        <taxon>Embryophyta</taxon>
        <taxon>Tracheophyta</taxon>
        <taxon>Spermatophyta</taxon>
        <taxon>Magnoliopsida</taxon>
        <taxon>eudicotyledons</taxon>
        <taxon>Gunneridae</taxon>
        <taxon>Pentapetalae</taxon>
        <taxon>asterids</taxon>
        <taxon>lamiids</taxon>
        <taxon>Gentianales</taxon>
        <taxon>Rubiaceae</taxon>
        <taxon>Cinchonoideae</taxon>
        <taxon>Cinchoneae</taxon>
        <taxon>Cinchona</taxon>
    </lineage>
</organism>
<dbReference type="PROSITE" id="PS50181">
    <property type="entry name" value="FBOX"/>
    <property type="match status" value="1"/>
</dbReference>
<dbReference type="PANTHER" id="PTHR31672">
    <property type="entry name" value="BNACNNG10540D PROTEIN"/>
    <property type="match status" value="1"/>
</dbReference>
<dbReference type="InterPro" id="IPR036047">
    <property type="entry name" value="F-box-like_dom_sf"/>
</dbReference>
<dbReference type="Proteomes" id="UP001630127">
    <property type="component" value="Unassembled WGS sequence"/>
</dbReference>
<name>A0ABD2YPT9_9GENT</name>
<dbReference type="InterPro" id="IPR015915">
    <property type="entry name" value="Kelch-typ_b-propeller"/>
</dbReference>
<dbReference type="AlphaFoldDB" id="A0ABD2YPT9"/>
<dbReference type="InterPro" id="IPR001810">
    <property type="entry name" value="F-box_dom"/>
</dbReference>
<dbReference type="PANTHER" id="PTHR31672:SF13">
    <property type="entry name" value="F-BOX PROTEIN CPR30-LIKE"/>
    <property type="match status" value="1"/>
</dbReference>
<accession>A0ABD2YPT9</accession>
<evidence type="ECO:0000259" key="1">
    <source>
        <dbReference type="PROSITE" id="PS50181"/>
    </source>
</evidence>
<evidence type="ECO:0000313" key="3">
    <source>
        <dbReference type="Proteomes" id="UP001630127"/>
    </source>
</evidence>
<protein>
    <recommendedName>
        <fullName evidence="1">F-box domain-containing protein</fullName>
    </recommendedName>
</protein>
<sequence>MELEIPTDILREILRRLPVKSLIRFRCVCRSWCAFITSPEFIALHLSRRYHADDTNILIMLFIQETKKYVLSFHSNNESLDTIAPDLEVPIFHDFGTAGLLGPSNGIVCIATRKDICLFNPATRKFRRLPDCPFGCPQDFFRCSEHSGFGYDPITNDYKVIRLVMLWHLEDRHTYAFRAEIYNLSTNAWRELDNIYREHLSNASVSISFKGSLHWSVLDCVLSFHLNSEEFTEIEYPPSYVFTRPGVHNLAVLDESLALIICIPDDDYDIHRSIDVWVMKEYGVQGYWIKRFSIASLPNINFPLSFRNNNEEEELFIESKDGQLISCVLSNCQEFRKYNVREPSSCVVGIRPESVLNVVTYRESLIPIQE</sequence>
<proteinExistence type="predicted"/>
<dbReference type="InterPro" id="IPR017451">
    <property type="entry name" value="F-box-assoc_interact_dom"/>
</dbReference>
<dbReference type="Pfam" id="PF07734">
    <property type="entry name" value="FBA_1"/>
    <property type="match status" value="1"/>
</dbReference>
<dbReference type="InterPro" id="IPR050796">
    <property type="entry name" value="SCF_F-box_component"/>
</dbReference>
<dbReference type="CDD" id="cd22157">
    <property type="entry name" value="F-box_AtFBW1-like"/>
    <property type="match status" value="1"/>
</dbReference>
<comment type="caution">
    <text evidence="2">The sequence shown here is derived from an EMBL/GenBank/DDBJ whole genome shotgun (WGS) entry which is preliminary data.</text>
</comment>
<dbReference type="Gene3D" id="1.20.1280.50">
    <property type="match status" value="1"/>
</dbReference>
<evidence type="ECO:0000313" key="2">
    <source>
        <dbReference type="EMBL" id="KAL3508921.1"/>
    </source>
</evidence>
<dbReference type="EMBL" id="JBJUIK010000012">
    <property type="protein sequence ID" value="KAL3508921.1"/>
    <property type="molecule type" value="Genomic_DNA"/>
</dbReference>
<dbReference type="Pfam" id="PF00646">
    <property type="entry name" value="F-box"/>
    <property type="match status" value="1"/>
</dbReference>
<dbReference type="InterPro" id="IPR006527">
    <property type="entry name" value="F-box-assoc_dom_typ1"/>
</dbReference>
<dbReference type="SUPFAM" id="SSF117281">
    <property type="entry name" value="Kelch motif"/>
    <property type="match status" value="1"/>
</dbReference>
<gene>
    <name evidence="2" type="ORF">ACH5RR_028322</name>
</gene>
<keyword evidence="3" id="KW-1185">Reference proteome</keyword>